<organism evidence="1 2">
    <name type="scientific">Paramicrosporidium saccamoebae</name>
    <dbReference type="NCBI Taxonomy" id="1246581"/>
    <lineage>
        <taxon>Eukaryota</taxon>
        <taxon>Fungi</taxon>
        <taxon>Fungi incertae sedis</taxon>
        <taxon>Cryptomycota</taxon>
        <taxon>Cryptomycota incertae sedis</taxon>
        <taxon>Paramicrosporidium</taxon>
    </lineage>
</organism>
<proteinExistence type="predicted"/>
<dbReference type="AlphaFoldDB" id="A0A2H9TJF2"/>
<evidence type="ECO:0000313" key="1">
    <source>
        <dbReference type="EMBL" id="PJF17882.1"/>
    </source>
</evidence>
<sequence>MIVFPLTTWAAKLGADLENAEVELKTVFRMGLYQDATKRLAQIFSDYGKRFDEADIEDKFVYVQKLDYLYRQYEGFIACKKFRSLQSAIDGWNRGLLDHIYVDAYYLGWKWDLRGYQRCKDAYEEFAKPLKDTSESAQQLRSELFEDLADALYESPCICFKEPTQQLAAFYLKFNEEMKGNTPEDFKNYVLDTFEDDSSGFNATVLYC</sequence>
<reference evidence="1 2" key="1">
    <citation type="submission" date="2016-10" db="EMBL/GenBank/DDBJ databases">
        <title>The genome of Paramicrosporidium saccamoebae is the missing link in understanding Cryptomycota and Microsporidia evolution.</title>
        <authorList>
            <person name="Quandt C.A."/>
            <person name="Beaudet D."/>
            <person name="Corsaro D."/>
            <person name="Michel R."/>
            <person name="Corradi N."/>
            <person name="James T."/>
        </authorList>
    </citation>
    <scope>NUCLEOTIDE SEQUENCE [LARGE SCALE GENOMIC DNA]</scope>
    <source>
        <strain evidence="1 2">KSL3</strain>
    </source>
</reference>
<gene>
    <name evidence="1" type="ORF">PSACC_02312</name>
</gene>
<protein>
    <submittedName>
        <fullName evidence="1">Uncharacterized protein</fullName>
    </submittedName>
</protein>
<comment type="caution">
    <text evidence="1">The sequence shown here is derived from an EMBL/GenBank/DDBJ whole genome shotgun (WGS) entry which is preliminary data.</text>
</comment>
<name>A0A2H9TJF2_9FUNG</name>
<accession>A0A2H9TJF2</accession>
<keyword evidence="2" id="KW-1185">Reference proteome</keyword>
<dbReference type="Proteomes" id="UP000240830">
    <property type="component" value="Unassembled WGS sequence"/>
</dbReference>
<evidence type="ECO:0000313" key="2">
    <source>
        <dbReference type="Proteomes" id="UP000240830"/>
    </source>
</evidence>
<dbReference type="EMBL" id="MTSL01000151">
    <property type="protein sequence ID" value="PJF17882.1"/>
    <property type="molecule type" value="Genomic_DNA"/>
</dbReference>